<dbReference type="Pfam" id="PF13358">
    <property type="entry name" value="DDE_3"/>
    <property type="match status" value="1"/>
</dbReference>
<dbReference type="PANTHER" id="PTHR46564">
    <property type="entry name" value="TRANSPOSASE"/>
    <property type="match status" value="1"/>
</dbReference>
<dbReference type="SUPFAM" id="SSF46689">
    <property type="entry name" value="Homeodomain-like"/>
    <property type="match status" value="1"/>
</dbReference>
<dbReference type="InterPro" id="IPR036397">
    <property type="entry name" value="RNaseH_sf"/>
</dbReference>
<dbReference type="AlphaFoldDB" id="A0A1R4H990"/>
<feature type="domain" description="Tc1-like transposase DDE" evidence="1">
    <location>
        <begin position="171"/>
        <end position="314"/>
    </location>
</feature>
<dbReference type="SUPFAM" id="SSF53098">
    <property type="entry name" value="Ribonuclease H-like"/>
    <property type="match status" value="1"/>
</dbReference>
<dbReference type="InterPro" id="IPR012337">
    <property type="entry name" value="RNaseH-like_sf"/>
</dbReference>
<dbReference type="PANTHER" id="PTHR46564:SF1">
    <property type="entry name" value="TRANSPOSASE"/>
    <property type="match status" value="1"/>
</dbReference>
<accession>A0A1R4H990</accession>
<keyword evidence="3" id="KW-1185">Reference proteome</keyword>
<protein>
    <submittedName>
        <fullName evidence="2">Transposase</fullName>
    </submittedName>
</protein>
<organism evidence="2 3">
    <name type="scientific">Crenothrix polyspora</name>
    <dbReference type="NCBI Taxonomy" id="360316"/>
    <lineage>
        <taxon>Bacteria</taxon>
        <taxon>Pseudomonadati</taxon>
        <taxon>Pseudomonadota</taxon>
        <taxon>Gammaproteobacteria</taxon>
        <taxon>Methylococcales</taxon>
        <taxon>Crenotrichaceae</taxon>
        <taxon>Crenothrix</taxon>
    </lineage>
</organism>
<evidence type="ECO:0000313" key="3">
    <source>
        <dbReference type="Proteomes" id="UP000195442"/>
    </source>
</evidence>
<dbReference type="Gene3D" id="3.30.420.10">
    <property type="entry name" value="Ribonuclease H-like superfamily/Ribonuclease H"/>
    <property type="match status" value="1"/>
</dbReference>
<dbReference type="NCBIfam" id="NF033545">
    <property type="entry name" value="transpos_IS630"/>
    <property type="match status" value="1"/>
</dbReference>
<name>A0A1R4H990_9GAMM</name>
<evidence type="ECO:0000313" key="2">
    <source>
        <dbReference type="EMBL" id="SJM92822.1"/>
    </source>
</evidence>
<dbReference type="Pfam" id="PF13565">
    <property type="entry name" value="HTH_32"/>
    <property type="match status" value="1"/>
</dbReference>
<dbReference type="OrthoDB" id="5296404at2"/>
<dbReference type="EMBL" id="FUKJ01000216">
    <property type="protein sequence ID" value="SJM92822.1"/>
    <property type="molecule type" value="Genomic_DNA"/>
</dbReference>
<dbReference type="GO" id="GO:0003676">
    <property type="term" value="F:nucleic acid binding"/>
    <property type="evidence" value="ECO:0007669"/>
    <property type="project" value="InterPro"/>
</dbReference>
<reference evidence="3" key="1">
    <citation type="submission" date="2017-02" db="EMBL/GenBank/DDBJ databases">
        <authorList>
            <person name="Daims H."/>
        </authorList>
    </citation>
    <scope>NUCLEOTIDE SEQUENCE [LARGE SCALE GENOMIC DNA]</scope>
</reference>
<gene>
    <name evidence="2" type="ORF">CRENPOLYSF2_2930003</name>
</gene>
<proteinExistence type="predicted"/>
<sequence>MLRVNLLSPVETETLENMHQYHSRHSPRIRAHAILLNHEGFKLNEIAGFYNVCRQTVSTWVHAWEDNGICGLLDDPRSGRPRILQADVEPRVLLCVHESPRSLKKVVAELTESLGLKFSISTLKRLCKREGLCWKRVRRSLKSKRDPDLFEQSRQQLAALIEQAKNKKIDLFYFDQSGFTLEPCVPYAWQHKGKTIELPCAKSNRLNVLGFINRDNSFTSVVFEGTVTSAVVIASIDHFISERGGRPISLVMDNASIHKSAEFQENIERWKEQKVSIVYIAPYSPELNIIEILWRKIKYEWMPFSAYESFKNLKESLFDILANIGKSYVVKFS</sequence>
<dbReference type="InterPro" id="IPR038717">
    <property type="entry name" value="Tc1-like_DDE_dom"/>
</dbReference>
<dbReference type="Proteomes" id="UP000195442">
    <property type="component" value="Unassembled WGS sequence"/>
</dbReference>
<dbReference type="InterPro" id="IPR047655">
    <property type="entry name" value="Transpos_IS630-like"/>
</dbReference>
<dbReference type="InterPro" id="IPR009057">
    <property type="entry name" value="Homeodomain-like_sf"/>
</dbReference>
<evidence type="ECO:0000259" key="1">
    <source>
        <dbReference type="Pfam" id="PF13358"/>
    </source>
</evidence>